<dbReference type="GO" id="GO:0008168">
    <property type="term" value="F:methyltransferase activity"/>
    <property type="evidence" value="ECO:0007669"/>
    <property type="project" value="UniProtKB-UniRule"/>
</dbReference>
<proteinExistence type="inferred from homology"/>
<keyword evidence="4 6" id="KW-0949">S-adenosyl-L-methionine</keyword>
<dbReference type="AlphaFoldDB" id="A0A7S2TVK9"/>
<dbReference type="PANTHER" id="PTHR13393">
    <property type="entry name" value="SAM-DEPENDENT METHYLTRANSFERASE"/>
    <property type="match status" value="1"/>
</dbReference>
<dbReference type="PIRSF" id="PIRSF037350">
    <property type="entry name" value="Mtase_ZK1128_prd"/>
    <property type="match status" value="1"/>
</dbReference>
<evidence type="ECO:0000313" key="8">
    <source>
        <dbReference type="EMBL" id="CAD9769583.1"/>
    </source>
</evidence>
<feature type="binding site" evidence="6">
    <location>
        <position position="106"/>
    </location>
    <ligand>
        <name>S-adenosyl-L-methionine</name>
        <dbReference type="ChEBI" id="CHEBI:59789"/>
    </ligand>
</feature>
<reference evidence="8" key="1">
    <citation type="submission" date="2021-01" db="EMBL/GenBank/DDBJ databases">
        <authorList>
            <person name="Corre E."/>
            <person name="Pelletier E."/>
            <person name="Niang G."/>
            <person name="Scheremetjew M."/>
            <person name="Finn R."/>
            <person name="Kale V."/>
            <person name="Holt S."/>
            <person name="Cochrane G."/>
            <person name="Meng A."/>
            <person name="Brown T."/>
            <person name="Cohen L."/>
        </authorList>
    </citation>
    <scope>NUCLEOTIDE SEQUENCE</scope>
    <source>
        <strain evidence="8">CCMP622</strain>
    </source>
</reference>
<evidence type="ECO:0000256" key="6">
    <source>
        <dbReference type="PIRSR" id="PIRSR037350-1"/>
    </source>
</evidence>
<evidence type="ECO:0000256" key="4">
    <source>
        <dbReference type="ARBA" id="ARBA00022691"/>
    </source>
</evidence>
<dbReference type="CDD" id="cd02440">
    <property type="entry name" value="AdoMet_MTases"/>
    <property type="match status" value="1"/>
</dbReference>
<dbReference type="InterPro" id="IPR029063">
    <property type="entry name" value="SAM-dependent_MTases_sf"/>
</dbReference>
<dbReference type="Pfam" id="PF05971">
    <property type="entry name" value="Methyltransf_10"/>
    <property type="match status" value="1"/>
</dbReference>
<keyword evidence="3 5" id="KW-0808">Transferase</keyword>
<comment type="similarity">
    <text evidence="1 5">Belongs to the methyltransferase superfamily. METTL16/RlmF family.</text>
</comment>
<evidence type="ECO:0000256" key="2">
    <source>
        <dbReference type="ARBA" id="ARBA00022603"/>
    </source>
</evidence>
<accession>A0A7S2TVK9</accession>
<evidence type="ECO:0000256" key="3">
    <source>
        <dbReference type="ARBA" id="ARBA00022679"/>
    </source>
</evidence>
<protein>
    <recommendedName>
        <fullName evidence="5">U6 small nuclear RNA (adenine-(43)-N(6))-methyltransferase</fullName>
        <ecNumber evidence="5">2.1.1.-</ecNumber>
    </recommendedName>
</protein>
<dbReference type="GO" id="GO:0005634">
    <property type="term" value="C:nucleus"/>
    <property type="evidence" value="ECO:0007669"/>
    <property type="project" value="TreeGrafter"/>
</dbReference>
<dbReference type="InterPro" id="IPR017182">
    <property type="entry name" value="METTL16/PsiM"/>
</dbReference>
<dbReference type="GO" id="GO:0070475">
    <property type="term" value="P:rRNA base methylation"/>
    <property type="evidence" value="ECO:0007669"/>
    <property type="project" value="TreeGrafter"/>
</dbReference>
<organism evidence="8">
    <name type="scientific">Lotharella oceanica</name>
    <dbReference type="NCBI Taxonomy" id="641309"/>
    <lineage>
        <taxon>Eukaryota</taxon>
        <taxon>Sar</taxon>
        <taxon>Rhizaria</taxon>
        <taxon>Cercozoa</taxon>
        <taxon>Chlorarachniophyceae</taxon>
        <taxon>Lotharella</taxon>
    </lineage>
</organism>
<keyword evidence="2 5" id="KW-0489">Methyltransferase</keyword>
<dbReference type="Gene3D" id="3.40.50.150">
    <property type="entry name" value="Vaccinia Virus protein VP39"/>
    <property type="match status" value="1"/>
</dbReference>
<gene>
    <name evidence="8" type="ORF">LSP00402_LOCUS13566</name>
</gene>
<feature type="binding site" evidence="6">
    <location>
        <position position="135"/>
    </location>
    <ligand>
        <name>S-adenosyl-L-methionine</name>
        <dbReference type="ChEBI" id="CHEBI:59789"/>
    </ligand>
</feature>
<feature type="binding site" evidence="6">
    <location>
        <position position="159"/>
    </location>
    <ligand>
        <name>S-adenosyl-L-methionine</name>
        <dbReference type="ChEBI" id="CHEBI:59789"/>
    </ligand>
</feature>
<evidence type="ECO:0000256" key="7">
    <source>
        <dbReference type="SAM" id="MobiDB-lite"/>
    </source>
</evidence>
<evidence type="ECO:0000256" key="1">
    <source>
        <dbReference type="ARBA" id="ARBA00005878"/>
    </source>
</evidence>
<name>A0A7S2TVK9_9EUKA</name>
<evidence type="ECO:0000256" key="5">
    <source>
        <dbReference type="PIRNR" id="PIRNR037350"/>
    </source>
</evidence>
<feature type="binding site" evidence="6">
    <location>
        <position position="209"/>
    </location>
    <ligand>
        <name>S-adenosyl-L-methionine</name>
        <dbReference type="ChEBI" id="CHEBI:59789"/>
    </ligand>
</feature>
<dbReference type="InterPro" id="IPR010286">
    <property type="entry name" value="METTL16/RlmF"/>
</dbReference>
<dbReference type="EMBL" id="HBHP01021795">
    <property type="protein sequence ID" value="CAD9769583.1"/>
    <property type="molecule type" value="Transcribed_RNA"/>
</dbReference>
<feature type="region of interest" description="Disordered" evidence="7">
    <location>
        <begin position="1"/>
        <end position="22"/>
    </location>
</feature>
<dbReference type="PANTHER" id="PTHR13393:SF0">
    <property type="entry name" value="RNA N6-ADENOSINE-METHYLTRANSFERASE METTL16"/>
    <property type="match status" value="1"/>
</dbReference>
<dbReference type="EC" id="2.1.1.-" evidence="5"/>
<dbReference type="SUPFAM" id="SSF53335">
    <property type="entry name" value="S-adenosyl-L-methionine-dependent methyltransferases"/>
    <property type="match status" value="1"/>
</dbReference>
<sequence>MKRKGDNDHAPGKKKAKGGWVSISSNNARMHPRNPFNGKEPDFSALAAKYDFFANHVKVNPKTQRPYIKYKDPKAVICLNRALMKDTFGLEWNVPIDRLCPPISNRLNYILWIQDLLKLNAPLSGNASAVGFDIGTGASCIYPLLGTAVEKNWRFIATDIDDKSLESARKNVVGNNLETRIDLRKVNRSVRIAGALRDSDGPLAFCMCNPPFFASALDIKQNQDAACMGSRDELVCEGGEEAFVSGIVDDSVALKGRVRWYTTMLGKKSSVKTILRLLRSKGIKNIVTTDFLQGRTTRWGIGWCFEQARPQDHAIRATVNRQVAMGNQKAKKKTIDGVGANVFPVPFVMAKSVLPDRLHDLVEAFKKKHGNDRVATEEDGDGKVSIQLQVDMKEQGTVELELQVSWKQSQNSQTGAMEDTVSVCLTRAEPLNLGKAEFFKASQQVQADLQRTNRKWRRMMAKQGMNK</sequence>
<feature type="compositionally biased region" description="Basic and acidic residues" evidence="7">
    <location>
        <begin position="1"/>
        <end position="11"/>
    </location>
</feature>